<dbReference type="GO" id="GO:0015074">
    <property type="term" value="P:DNA integration"/>
    <property type="evidence" value="ECO:0007669"/>
    <property type="project" value="InterPro"/>
</dbReference>
<dbReference type="Gene3D" id="1.10.443.10">
    <property type="entry name" value="Intergrase catalytic core"/>
    <property type="match status" value="1"/>
</dbReference>
<evidence type="ECO:0000256" key="1">
    <source>
        <dbReference type="ARBA" id="ARBA00023172"/>
    </source>
</evidence>
<reference evidence="2" key="1">
    <citation type="submission" date="2020-09" db="EMBL/GenBank/DDBJ databases">
        <title>Iningainema tapete sp. nov. (Scytonemataceae, Cyanobacteria) from greenhouses in central Florida (USA) produces two types of nodularin with biosynthetic potential for microcystin-LR and anabaenopeptins.</title>
        <authorList>
            <person name="Berthold D.E."/>
            <person name="Lefler F.W."/>
            <person name="Huang I.-S."/>
            <person name="Abdulla H."/>
            <person name="Zimba P.V."/>
            <person name="Laughinghouse H.D. IV."/>
        </authorList>
    </citation>
    <scope>NUCLEOTIDE SEQUENCE</scope>
    <source>
        <strain evidence="2">BLCCT55</strain>
    </source>
</reference>
<keyword evidence="3" id="KW-1185">Reference proteome</keyword>
<dbReference type="AlphaFoldDB" id="A0A8J6XEB3"/>
<evidence type="ECO:0000313" key="3">
    <source>
        <dbReference type="Proteomes" id="UP000629098"/>
    </source>
</evidence>
<name>A0A8J6XEB3_9CYAN</name>
<gene>
    <name evidence="2" type="ORF">ICL16_22775</name>
</gene>
<comment type="caution">
    <text evidence="2">The sequence shown here is derived from an EMBL/GenBank/DDBJ whole genome shotgun (WGS) entry which is preliminary data.</text>
</comment>
<dbReference type="InterPro" id="IPR011010">
    <property type="entry name" value="DNA_brk_join_enz"/>
</dbReference>
<sequence>MILLLRILLSFYTLEDIIRDRIMFRTPTTKTKKSREVKISQKLAELMIEVGLPKIGYLFAGRNGLGYRNRQSADLALLKACDYIGLKRVSTHSFKLVDLLLQENRDAH</sequence>
<organism evidence="2 3">
    <name type="scientific">Iningainema tapete BLCC-T55</name>
    <dbReference type="NCBI Taxonomy" id="2748662"/>
    <lineage>
        <taxon>Bacteria</taxon>
        <taxon>Bacillati</taxon>
        <taxon>Cyanobacteriota</taxon>
        <taxon>Cyanophyceae</taxon>
        <taxon>Nostocales</taxon>
        <taxon>Scytonemataceae</taxon>
        <taxon>Iningainema tapete</taxon>
    </lineage>
</organism>
<dbReference type="Proteomes" id="UP000629098">
    <property type="component" value="Unassembled WGS sequence"/>
</dbReference>
<keyword evidence="1" id="KW-0233">DNA recombination</keyword>
<dbReference type="InterPro" id="IPR013762">
    <property type="entry name" value="Integrase-like_cat_sf"/>
</dbReference>
<proteinExistence type="predicted"/>
<accession>A0A8J6XEB3</accession>
<evidence type="ECO:0000313" key="2">
    <source>
        <dbReference type="EMBL" id="MBD2774815.1"/>
    </source>
</evidence>
<dbReference type="EMBL" id="JACXAE010000072">
    <property type="protein sequence ID" value="MBD2774815.1"/>
    <property type="molecule type" value="Genomic_DNA"/>
</dbReference>
<protein>
    <submittedName>
        <fullName evidence="2">Uncharacterized protein</fullName>
    </submittedName>
</protein>
<dbReference type="RefSeq" id="WP_190832317.1">
    <property type="nucleotide sequence ID" value="NZ_CAWPPI010000072.1"/>
</dbReference>
<dbReference type="GO" id="GO:0006310">
    <property type="term" value="P:DNA recombination"/>
    <property type="evidence" value="ECO:0007669"/>
    <property type="project" value="UniProtKB-KW"/>
</dbReference>
<dbReference type="GO" id="GO:0003677">
    <property type="term" value="F:DNA binding"/>
    <property type="evidence" value="ECO:0007669"/>
    <property type="project" value="InterPro"/>
</dbReference>
<dbReference type="SUPFAM" id="SSF56349">
    <property type="entry name" value="DNA breaking-rejoining enzymes"/>
    <property type="match status" value="1"/>
</dbReference>